<accession>A0A4U7JHC0</accession>
<dbReference type="KEGG" id="rher:EHE19_014545"/>
<name>A0A4U7JHC0_9FIRM</name>
<dbReference type="RefSeq" id="WP_137696836.1">
    <property type="nucleotide sequence ID" value="NZ_CP061336.1"/>
</dbReference>
<dbReference type="AlphaFoldDB" id="A0A4U7JHC0"/>
<protein>
    <submittedName>
        <fullName evidence="1">Uncharacterized protein</fullName>
    </submittedName>
</protein>
<keyword evidence="2" id="KW-1185">Reference proteome</keyword>
<proteinExistence type="predicted"/>
<dbReference type="Proteomes" id="UP000306409">
    <property type="component" value="Chromosome"/>
</dbReference>
<dbReference type="InterPro" id="IPR045407">
    <property type="entry name" value="DUF6512"/>
</dbReference>
<evidence type="ECO:0000313" key="2">
    <source>
        <dbReference type="Proteomes" id="UP000306409"/>
    </source>
</evidence>
<dbReference type="OrthoDB" id="48209at2"/>
<evidence type="ECO:0000313" key="1">
    <source>
        <dbReference type="EMBL" id="QNU66090.1"/>
    </source>
</evidence>
<dbReference type="Pfam" id="PF20122">
    <property type="entry name" value="DUF6512"/>
    <property type="match status" value="1"/>
</dbReference>
<dbReference type="EMBL" id="CP061336">
    <property type="protein sequence ID" value="QNU66090.1"/>
    <property type="molecule type" value="Genomic_DNA"/>
</dbReference>
<reference evidence="1 2" key="1">
    <citation type="submission" date="2020-09" db="EMBL/GenBank/DDBJ databases">
        <title>Characterization and genome sequencing of Ruminiclostridium sp. nov. MA18.</title>
        <authorList>
            <person name="Rettenmaier R."/>
            <person name="Kowollik M.-L."/>
            <person name="Liebl W."/>
            <person name="Zverlov V."/>
        </authorList>
    </citation>
    <scope>NUCLEOTIDE SEQUENCE [LARGE SCALE GENOMIC DNA]</scope>
    <source>
        <strain evidence="1 2">MA18</strain>
    </source>
</reference>
<gene>
    <name evidence="1" type="ORF">EHE19_014545</name>
</gene>
<organism evidence="1 2">
    <name type="scientific">Ruminiclostridium herbifermentans</name>
    <dbReference type="NCBI Taxonomy" id="2488810"/>
    <lineage>
        <taxon>Bacteria</taxon>
        <taxon>Bacillati</taxon>
        <taxon>Bacillota</taxon>
        <taxon>Clostridia</taxon>
        <taxon>Eubacteriales</taxon>
        <taxon>Oscillospiraceae</taxon>
        <taxon>Ruminiclostridium</taxon>
    </lineage>
</organism>
<sequence>MSFIKKHIVGVLFTLVAGAILHFAYEWSGNNLIVAMLAPINESVWEHLKILVTPMLFYFVIEYFTYGKKTANFVPVRVLSIIIGMLVIIVSYYTYSGIIGSKYLVADIGTFVLGTLVAYWASYKMLQSQYFGSKKADILGWIGLVFLIFIVIIFTFSPPHIALFKDFSTGAYGLI</sequence>